<comment type="caution">
    <text evidence="3">The sequence shown here is derived from an EMBL/GenBank/DDBJ whole genome shotgun (WGS) entry which is preliminary data.</text>
</comment>
<evidence type="ECO:0000313" key="3">
    <source>
        <dbReference type="EMBL" id="RKP58283.1"/>
    </source>
</evidence>
<dbReference type="InterPro" id="IPR050490">
    <property type="entry name" value="Bact_solute-bd_prot1"/>
</dbReference>
<accession>A0A494Y861</accession>
<feature type="chain" id="PRO_5039280366" description="Extracellular solute-binding protein" evidence="2">
    <location>
        <begin position="27"/>
        <end position="608"/>
    </location>
</feature>
<evidence type="ECO:0000256" key="2">
    <source>
        <dbReference type="SAM" id="SignalP"/>
    </source>
</evidence>
<keyword evidence="2" id="KW-0732">Signal</keyword>
<feature type="signal peptide" evidence="2">
    <location>
        <begin position="1"/>
        <end position="26"/>
    </location>
</feature>
<sequence length="608" mass="65703">MSVMKKRTSLLAMVLMMTLLMLTACSGNNNNKDAASSAPASESASTEAPASTETASASTDASGYPELPRDPITLKVFVGGSNANLNGEWNSSIAKVIKEKFGITLDLITGDDVKEKTLIAGGDLPDVITTGGSVGALVDSLIQGGQVIPLDDLITKYGPNITKNTPQALEIMKASASNNTGKVYFLPVRVNKASPTPTPLLTALAGFYTRWDLFKAIGAPVMSNEDDFLKMNKELQDKFPKTKDGKKTYAFSAWAADPFPYIISYPFSMGYNNWTANTSISATTGEVVDNYIAGDGVFWNGIKFFNKAYRMGIFDPEGFTQKIDQYIAKLNNGQVFNSAASFWTGGNDLIANTGNDNAELQQLPGPFPGYMALYTKDAPGGNLLGPARAITKANKYPERTMELFNYLSGDEGGRLVFTGVKGVDWDVVDGKPQLIGKMANPSDPGYNDYGISVGTLPAPVLNKISNLHEAWTAEDGFPLDLKLVINPATITKAQKELAQQYGADLYPGQVYDKLVKEGKAVTDSKYFAFPAFVKQLSEPSQQIMVKADQYFLANIAKFIMAKDDAAFDAAKKKAIDDFTAMGVDKAYAEFHKLIDDAKEFVKANNLGE</sequence>
<dbReference type="PROSITE" id="PS51257">
    <property type="entry name" value="PROKAR_LIPOPROTEIN"/>
    <property type="match status" value="1"/>
</dbReference>
<dbReference type="OrthoDB" id="3235892at2"/>
<dbReference type="PANTHER" id="PTHR43649">
    <property type="entry name" value="ARABINOSE-BINDING PROTEIN-RELATED"/>
    <property type="match status" value="1"/>
</dbReference>
<dbReference type="Gene3D" id="3.40.190.10">
    <property type="entry name" value="Periplasmic binding protein-like II"/>
    <property type="match status" value="2"/>
</dbReference>
<dbReference type="RefSeq" id="WP_120974236.1">
    <property type="nucleotide sequence ID" value="NZ_RBZM01000001.1"/>
</dbReference>
<reference evidence="3 4" key="1">
    <citation type="submission" date="2018-10" db="EMBL/GenBank/DDBJ databases">
        <title>Cohnella sp. M2MS4P-1, whole genome shotgun sequence.</title>
        <authorList>
            <person name="Tuo L."/>
        </authorList>
    </citation>
    <scope>NUCLEOTIDE SEQUENCE [LARGE SCALE GENOMIC DNA]</scope>
    <source>
        <strain evidence="3 4">M2MS4P-1</strain>
    </source>
</reference>
<dbReference type="EMBL" id="RBZM01000001">
    <property type="protein sequence ID" value="RKP58283.1"/>
    <property type="molecule type" value="Genomic_DNA"/>
</dbReference>
<organism evidence="3 4">
    <name type="scientific">Cohnella endophytica</name>
    <dbReference type="NCBI Taxonomy" id="2419778"/>
    <lineage>
        <taxon>Bacteria</taxon>
        <taxon>Bacillati</taxon>
        <taxon>Bacillota</taxon>
        <taxon>Bacilli</taxon>
        <taxon>Bacillales</taxon>
        <taxon>Paenibacillaceae</taxon>
        <taxon>Cohnella</taxon>
    </lineage>
</organism>
<proteinExistence type="predicted"/>
<evidence type="ECO:0000256" key="1">
    <source>
        <dbReference type="SAM" id="MobiDB-lite"/>
    </source>
</evidence>
<dbReference type="Proteomes" id="UP000282076">
    <property type="component" value="Unassembled WGS sequence"/>
</dbReference>
<feature type="region of interest" description="Disordered" evidence="1">
    <location>
        <begin position="31"/>
        <end position="66"/>
    </location>
</feature>
<evidence type="ECO:0008006" key="5">
    <source>
        <dbReference type="Google" id="ProtNLM"/>
    </source>
</evidence>
<dbReference type="AlphaFoldDB" id="A0A494Y861"/>
<protein>
    <recommendedName>
        <fullName evidence="5">Extracellular solute-binding protein</fullName>
    </recommendedName>
</protein>
<evidence type="ECO:0000313" key="4">
    <source>
        <dbReference type="Proteomes" id="UP000282076"/>
    </source>
</evidence>
<gene>
    <name evidence="3" type="ORF">D7Z26_01950</name>
</gene>
<keyword evidence="4" id="KW-1185">Reference proteome</keyword>
<dbReference type="SUPFAM" id="SSF53850">
    <property type="entry name" value="Periplasmic binding protein-like II"/>
    <property type="match status" value="1"/>
</dbReference>
<feature type="compositionally biased region" description="Low complexity" evidence="1">
    <location>
        <begin position="33"/>
        <end position="62"/>
    </location>
</feature>
<name>A0A494Y861_9BACL</name>